<dbReference type="SUPFAM" id="SSF53649">
    <property type="entry name" value="Alkaline phosphatase-like"/>
    <property type="match status" value="1"/>
</dbReference>
<dbReference type="InterPro" id="IPR000917">
    <property type="entry name" value="Sulfatase_N"/>
</dbReference>
<evidence type="ECO:0000313" key="3">
    <source>
        <dbReference type="EMBL" id="KDB25665.1"/>
    </source>
</evidence>
<keyword evidence="1" id="KW-1133">Transmembrane helix</keyword>
<dbReference type="InterPro" id="IPR017850">
    <property type="entry name" value="Alkaline_phosphatase_core_sf"/>
</dbReference>
<dbReference type="Gene3D" id="3.40.720.10">
    <property type="entry name" value="Alkaline Phosphatase, subunit A"/>
    <property type="match status" value="1"/>
</dbReference>
<feature type="transmembrane region" description="Helical" evidence="1">
    <location>
        <begin position="188"/>
        <end position="206"/>
    </location>
</feature>
<reference evidence="3 4" key="1">
    <citation type="submission" date="2014-02" db="EMBL/GenBank/DDBJ databases">
        <title>The Genome Sequence of Trichophyton interdigitale MR816.</title>
        <authorList>
            <consortium name="The Broad Institute Genomics Platform"/>
            <person name="Cuomo C.A."/>
            <person name="White T.C."/>
            <person name="Graser Y."/>
            <person name="Martinez-Rossi N."/>
            <person name="Heitman J."/>
            <person name="Young S.K."/>
            <person name="Zeng Q."/>
            <person name="Gargeya S."/>
            <person name="Abouelleil A."/>
            <person name="Alvarado L."/>
            <person name="Chapman S.B."/>
            <person name="Gainer-Dewar J."/>
            <person name="Goldberg J."/>
            <person name="Griggs A."/>
            <person name="Gujja S."/>
            <person name="Hansen M."/>
            <person name="Howarth C."/>
            <person name="Imamovic A."/>
            <person name="Larimer J."/>
            <person name="Martinez D."/>
            <person name="Murphy C."/>
            <person name="Pearson M.D."/>
            <person name="Persinoti G."/>
            <person name="Poon T."/>
            <person name="Priest M."/>
            <person name="Roberts A.D."/>
            <person name="Saif S."/>
            <person name="Shea T.D."/>
            <person name="Sykes S.N."/>
            <person name="Wortman J."/>
            <person name="Nusbaum C."/>
            <person name="Birren B."/>
        </authorList>
    </citation>
    <scope>NUCLEOTIDE SEQUENCE [LARGE SCALE GENOMIC DNA]</scope>
    <source>
        <strain evidence="3 4">MR816</strain>
    </source>
</reference>
<dbReference type="InterPro" id="IPR052701">
    <property type="entry name" value="GAG_Ulvan_Degrading_Sulfatases"/>
</dbReference>
<dbReference type="OMA" id="KSAVMNY"/>
<organism evidence="3 4">
    <name type="scientific">Trichophyton interdigitale (strain MR816)</name>
    <dbReference type="NCBI Taxonomy" id="1215338"/>
    <lineage>
        <taxon>Eukaryota</taxon>
        <taxon>Fungi</taxon>
        <taxon>Dikarya</taxon>
        <taxon>Ascomycota</taxon>
        <taxon>Pezizomycotina</taxon>
        <taxon>Eurotiomycetes</taxon>
        <taxon>Eurotiomycetidae</taxon>
        <taxon>Onygenales</taxon>
        <taxon>Arthrodermataceae</taxon>
        <taxon>Trichophyton</taxon>
    </lineage>
</organism>
<feature type="transmembrane region" description="Helical" evidence="1">
    <location>
        <begin position="36"/>
        <end position="58"/>
    </location>
</feature>
<dbReference type="AlphaFoldDB" id="A0A059JCT3"/>
<keyword evidence="1" id="KW-0812">Transmembrane</keyword>
<dbReference type="HOGENOM" id="CLU_016056_0_0_1"/>
<feature type="transmembrane region" description="Helical" evidence="1">
    <location>
        <begin position="118"/>
        <end position="142"/>
    </location>
</feature>
<dbReference type="EMBL" id="AOKY01000189">
    <property type="protein sequence ID" value="KDB25665.1"/>
    <property type="molecule type" value="Genomic_DNA"/>
</dbReference>
<dbReference type="STRING" id="1215338.A0A059JCT3"/>
<evidence type="ECO:0000256" key="1">
    <source>
        <dbReference type="SAM" id="Phobius"/>
    </source>
</evidence>
<feature type="transmembrane region" description="Helical" evidence="1">
    <location>
        <begin position="70"/>
        <end position="98"/>
    </location>
</feature>
<keyword evidence="1" id="KW-0472">Membrane</keyword>
<evidence type="ECO:0000259" key="2">
    <source>
        <dbReference type="Pfam" id="PF00884"/>
    </source>
</evidence>
<keyword evidence="4" id="KW-1185">Reference proteome</keyword>
<accession>A0A059JCT3</accession>
<dbReference type="PANTHER" id="PTHR43751:SF3">
    <property type="entry name" value="SULFATASE N-TERMINAL DOMAIN-CONTAINING PROTEIN"/>
    <property type="match status" value="1"/>
</dbReference>
<dbReference type="PANTHER" id="PTHR43751">
    <property type="entry name" value="SULFATASE"/>
    <property type="match status" value="1"/>
</dbReference>
<sequence length="870" mass="97190">MNIPPFRPSRALAFSLLVVSLIASKCLHLLQFAGSVPLLHFIVFLPTLFISDCLVALVGRVLLHGGSGGALPVIGLVLGSFLSAVTFLAASSQIGFYYVTGTEMQWDNARNVASDPAAIRIMLSGLLQVSVSGLVLLLLGWVSTPFLYNRVGYWMSGVWRMFTGPKWDAVLPTVRNQNEQSQKGGIRVKPVCLVVIFVTLVILQILRPSTPYGLMSTTIPVAMLRMFSRPHSHSHPDSHADKCSPNVAAYPLVNLTTPDNWEKPNGNFKGWAPGPDNDMIKSYRNRRPEWLPDTLPDGFFRWGKPSEDEQNATSSMAECNKTISTTYYYNPVADPMRITNLDLGVYKDLEEVFRNESVLISHVLLITMESARKDMFPMQEGSFVHKAIIESNEEEEQKEKNKLLSQLTPVAHQITGEGFWNKLRPNQSAFGIPDGIWKDSAGPGMGGLNIKGAVTGSTLSAKSFLGSHCGVHPLPVDFLEEVTTNVYQPCIPHILNLFNQAKEGHEERAAGNHSASNKVPHVKKRKWRSRFIQASTDGYDRQGQLNKQLGLSDFIVKETLTDPTSKYYPPKNPELNYFGYPDEEMKPCISDTIDEALENNERLFLSHFTSTTHHPWKVPYEFNREKYTGSKGNADHDNMNNYLNTLRYDDAWLGQILGLLDEKGIANETLVVVLGDHGQAFEEDSSVQGTYQNGHISNFRVPIVFRHPLLPRINVEANATSMSVLPTILDLLVNSKSLDAHDASIAQDLIHDYQGQSLIRPFRSEYKGRQAWNIAVINAGGKMISVSSAATPWRVVVPLDGESQYIFSDLRTDPNELDTLTGWKIDYLLPAVKTKHGAAARQWLKEADEVASWWVKEMHHLWNYNKDSSS</sequence>
<name>A0A059JCT3_TRIIM</name>
<gene>
    <name evidence="3" type="ORF">H109_02528</name>
</gene>
<proteinExistence type="predicted"/>
<feature type="domain" description="Sulfatase N-terminal" evidence="2">
    <location>
        <begin position="523"/>
        <end position="732"/>
    </location>
</feature>
<dbReference type="Proteomes" id="UP000024533">
    <property type="component" value="Unassembled WGS sequence"/>
</dbReference>
<protein>
    <recommendedName>
        <fullName evidence="2">Sulfatase N-terminal domain-containing protein</fullName>
    </recommendedName>
</protein>
<comment type="caution">
    <text evidence="3">The sequence shown here is derived from an EMBL/GenBank/DDBJ whole genome shotgun (WGS) entry which is preliminary data.</text>
</comment>
<evidence type="ECO:0000313" key="4">
    <source>
        <dbReference type="Proteomes" id="UP000024533"/>
    </source>
</evidence>
<dbReference type="OrthoDB" id="96314at2759"/>
<dbReference type="Pfam" id="PF00884">
    <property type="entry name" value="Sulfatase"/>
    <property type="match status" value="1"/>
</dbReference>